<reference evidence="1 2" key="1">
    <citation type="journal article" date="2024" name="J Genomics">
        <title>Draft genome sequencing and assembly of Favolaschia claudopus CIRM-BRFM 2984 isolated from oak limbs.</title>
        <authorList>
            <person name="Navarro D."/>
            <person name="Drula E."/>
            <person name="Chaduli D."/>
            <person name="Cazenave R."/>
            <person name="Ahrendt S."/>
            <person name="Wang J."/>
            <person name="Lipzen A."/>
            <person name="Daum C."/>
            <person name="Barry K."/>
            <person name="Grigoriev I.V."/>
            <person name="Favel A."/>
            <person name="Rosso M.N."/>
            <person name="Martin F."/>
        </authorList>
    </citation>
    <scope>NUCLEOTIDE SEQUENCE [LARGE SCALE GENOMIC DNA]</scope>
    <source>
        <strain evidence="1 2">CIRM-BRFM 2984</strain>
    </source>
</reference>
<dbReference type="EMBL" id="JAWWNJ010000002">
    <property type="protein sequence ID" value="KAK7062080.1"/>
    <property type="molecule type" value="Genomic_DNA"/>
</dbReference>
<organism evidence="1 2">
    <name type="scientific">Favolaschia claudopus</name>
    <dbReference type="NCBI Taxonomy" id="2862362"/>
    <lineage>
        <taxon>Eukaryota</taxon>
        <taxon>Fungi</taxon>
        <taxon>Dikarya</taxon>
        <taxon>Basidiomycota</taxon>
        <taxon>Agaricomycotina</taxon>
        <taxon>Agaricomycetes</taxon>
        <taxon>Agaricomycetidae</taxon>
        <taxon>Agaricales</taxon>
        <taxon>Marasmiineae</taxon>
        <taxon>Mycenaceae</taxon>
        <taxon>Favolaschia</taxon>
    </lineage>
</organism>
<gene>
    <name evidence="1" type="ORF">R3P38DRAFT_686961</name>
</gene>
<evidence type="ECO:0000313" key="2">
    <source>
        <dbReference type="Proteomes" id="UP001362999"/>
    </source>
</evidence>
<name>A0AAW0EDV4_9AGAR</name>
<keyword evidence="2" id="KW-1185">Reference proteome</keyword>
<sequence>MLPASKHPEPRILPPAGKSRSFRLKATSLRATLLVEAPRSGANTPVYIFRPAPFQISGLKPHPSPIPDIFGNLIFRRPASEVGERDEPKSSSSARAMLFRSSNYKIKIKISLSRRPPSAEFIRGRVQGFPNSSDQVLVNLSFNINGFQPATLQILSNGLSNSSAIHLQLQNFKYHPKRPTWWKFALHTANILTLTRQNASINASRRVFSLQVEFLPLK</sequence>
<evidence type="ECO:0000313" key="1">
    <source>
        <dbReference type="EMBL" id="KAK7062080.1"/>
    </source>
</evidence>
<comment type="caution">
    <text evidence="1">The sequence shown here is derived from an EMBL/GenBank/DDBJ whole genome shotgun (WGS) entry which is preliminary data.</text>
</comment>
<dbReference type="AlphaFoldDB" id="A0AAW0EDV4"/>
<proteinExistence type="predicted"/>
<accession>A0AAW0EDV4</accession>
<protein>
    <submittedName>
        <fullName evidence="1">Uncharacterized protein</fullName>
    </submittedName>
</protein>
<dbReference type="Proteomes" id="UP001362999">
    <property type="component" value="Unassembled WGS sequence"/>
</dbReference>